<evidence type="ECO:0000313" key="6">
    <source>
        <dbReference type="EMBL" id="GAB0057298.1"/>
    </source>
</evidence>
<dbReference type="EMBL" id="BAAFGK010000004">
    <property type="protein sequence ID" value="GAB0057298.1"/>
    <property type="molecule type" value="Genomic_DNA"/>
</dbReference>
<dbReference type="Gene3D" id="3.30.1600.10">
    <property type="entry name" value="SIR2/SIRT2 'Small Domain"/>
    <property type="match status" value="1"/>
</dbReference>
<protein>
    <recommendedName>
        <fullName evidence="1">protein acetyllysine N-acetyltransferase</fullName>
        <ecNumber evidence="1">2.3.1.286</ecNumber>
    </recommendedName>
</protein>
<dbReference type="GO" id="GO:0034979">
    <property type="term" value="F:NAD-dependent protein lysine deacetylase activity"/>
    <property type="evidence" value="ECO:0007669"/>
    <property type="project" value="UniProtKB-EC"/>
</dbReference>
<dbReference type="InterPro" id="IPR050134">
    <property type="entry name" value="NAD-dep_sirtuin_deacylases"/>
</dbReference>
<organism evidence="6 7">
    <name type="scientific">Candidatus Magnetaquiglobus chichijimensis</name>
    <dbReference type="NCBI Taxonomy" id="3141448"/>
    <lineage>
        <taxon>Bacteria</taxon>
        <taxon>Pseudomonadati</taxon>
        <taxon>Pseudomonadota</taxon>
        <taxon>Magnetococcia</taxon>
        <taxon>Magnetococcales</taxon>
        <taxon>Candidatus Magnetaquicoccaceae</taxon>
        <taxon>Candidatus Magnetaquiglobus</taxon>
    </lineage>
</organism>
<feature type="domain" description="Deacetylase sirtuin-type" evidence="5">
    <location>
        <begin position="1"/>
        <end position="295"/>
    </location>
</feature>
<evidence type="ECO:0000256" key="1">
    <source>
        <dbReference type="ARBA" id="ARBA00012928"/>
    </source>
</evidence>
<comment type="caution">
    <text evidence="6">The sequence shown here is derived from an EMBL/GenBank/DDBJ whole genome shotgun (WGS) entry which is preliminary data.</text>
</comment>
<evidence type="ECO:0000313" key="7">
    <source>
        <dbReference type="Proteomes" id="UP001628193"/>
    </source>
</evidence>
<keyword evidence="6" id="KW-0012">Acyltransferase</keyword>
<sequence>MSTLPDDPLIFAAHAVLDADALLITAGAGMGVDSGLPDFRGKEGFWNAYPVIARLGLSFPQMANPDWFRRDPRLAWAFYGHRLDLYRRVHPHAGFAQLLQIAQEKPHGGFVLTSNVDGHFQKAGWPEERVAECHGSIHQLQCTRPCSSEIWSDERLSLEIDPESFRVTGSLPVCPRCGALARPNILMFSDGHWLEKRSAEQEARMQHWLSEVHIQHARLLILEIGAGNAVPTIRQSSEHFARKYAARLIRINPRDSWIPPGRHIALPMGGNAAITQIRNLITHQESPDPLSDSQH</sequence>
<reference evidence="6 7" key="1">
    <citation type="submission" date="2024-05" db="EMBL/GenBank/DDBJ databases">
        <authorList>
            <consortium name="Candidatus Magnetaquicoccaceae bacterium FCR-1 genome sequencing consortium"/>
            <person name="Shimoshige H."/>
            <person name="Shimamura S."/>
            <person name="Taoka A."/>
            <person name="Kobayashi H."/>
            <person name="Maekawa T."/>
        </authorList>
    </citation>
    <scope>NUCLEOTIDE SEQUENCE [LARGE SCALE GENOMIC DNA]</scope>
    <source>
        <strain evidence="6 7">FCR-1</strain>
    </source>
</reference>
<dbReference type="EC" id="2.3.1.286" evidence="1"/>
<dbReference type="InterPro" id="IPR026591">
    <property type="entry name" value="Sirtuin_cat_small_dom_sf"/>
</dbReference>
<dbReference type="Proteomes" id="UP001628193">
    <property type="component" value="Unassembled WGS sequence"/>
</dbReference>
<dbReference type="PANTHER" id="PTHR11085">
    <property type="entry name" value="NAD-DEPENDENT PROTEIN DEACYLASE SIRTUIN-5, MITOCHONDRIAL-RELATED"/>
    <property type="match status" value="1"/>
</dbReference>
<evidence type="ECO:0000259" key="5">
    <source>
        <dbReference type="PROSITE" id="PS50305"/>
    </source>
</evidence>
<dbReference type="InterPro" id="IPR029035">
    <property type="entry name" value="DHS-like_NAD/FAD-binding_dom"/>
</dbReference>
<dbReference type="SUPFAM" id="SSF52467">
    <property type="entry name" value="DHS-like NAD/FAD-binding domain"/>
    <property type="match status" value="1"/>
</dbReference>
<gene>
    <name evidence="6" type="primary">SIRT5</name>
    <name evidence="6" type="ORF">SIID45300_01622</name>
</gene>
<evidence type="ECO:0000256" key="3">
    <source>
        <dbReference type="ARBA" id="ARBA00023027"/>
    </source>
</evidence>
<dbReference type="InterPro" id="IPR026590">
    <property type="entry name" value="Ssirtuin_cat_dom"/>
</dbReference>
<accession>A0ABQ0C8U3</accession>
<keyword evidence="3" id="KW-0520">NAD</keyword>
<dbReference type="Gene3D" id="3.40.50.1220">
    <property type="entry name" value="TPP-binding domain"/>
    <property type="match status" value="1"/>
</dbReference>
<reference evidence="6 7" key="2">
    <citation type="submission" date="2024-09" db="EMBL/GenBank/DDBJ databases">
        <title>Draft genome sequence of Candidatus Magnetaquicoccaceae bacterium FCR-1.</title>
        <authorList>
            <person name="Shimoshige H."/>
            <person name="Shimamura S."/>
            <person name="Taoka A."/>
            <person name="Kobayashi H."/>
            <person name="Maekawa T."/>
        </authorList>
    </citation>
    <scope>NUCLEOTIDE SEQUENCE [LARGE SCALE GENOMIC DNA]</scope>
    <source>
        <strain evidence="6 7">FCR-1</strain>
    </source>
</reference>
<evidence type="ECO:0000256" key="4">
    <source>
        <dbReference type="PROSITE-ProRule" id="PRU00236"/>
    </source>
</evidence>
<dbReference type="PROSITE" id="PS50305">
    <property type="entry name" value="SIRTUIN"/>
    <property type="match status" value="1"/>
</dbReference>
<keyword evidence="2 6" id="KW-0808">Transferase</keyword>
<name>A0ABQ0C8U3_9PROT</name>
<evidence type="ECO:0000256" key="2">
    <source>
        <dbReference type="ARBA" id="ARBA00022679"/>
    </source>
</evidence>
<dbReference type="Pfam" id="PF02146">
    <property type="entry name" value="SIR2"/>
    <property type="match status" value="1"/>
</dbReference>
<dbReference type="PANTHER" id="PTHR11085:SF4">
    <property type="entry name" value="NAD-DEPENDENT PROTEIN DEACYLASE"/>
    <property type="match status" value="1"/>
</dbReference>
<dbReference type="InterPro" id="IPR003000">
    <property type="entry name" value="Sirtuin"/>
</dbReference>
<dbReference type="RefSeq" id="WP_420904998.1">
    <property type="nucleotide sequence ID" value="NZ_BAAFGK010000004.1"/>
</dbReference>
<keyword evidence="7" id="KW-1185">Reference proteome</keyword>
<comment type="caution">
    <text evidence="4">Lacks conserved residue(s) required for the propagation of feature annotation.</text>
</comment>
<proteinExistence type="predicted"/>